<dbReference type="PANTHER" id="PTHR23140">
    <property type="entry name" value="RNA PROCESSING PROTEIN LD23810P"/>
    <property type="match status" value="1"/>
</dbReference>
<evidence type="ECO:0000313" key="3">
    <source>
        <dbReference type="EMBL" id="KAJ8950699.1"/>
    </source>
</evidence>
<name>A0AAV8YIB3_9CUCU</name>
<dbReference type="GO" id="GO:0003723">
    <property type="term" value="F:RNA binding"/>
    <property type="evidence" value="ECO:0007669"/>
    <property type="project" value="UniProtKB-KW"/>
</dbReference>
<reference evidence="3" key="1">
    <citation type="journal article" date="2023" name="Insect Mol. Biol.">
        <title>Genome sequencing provides insights into the evolution of gene families encoding plant cell wall-degrading enzymes in longhorned beetles.</title>
        <authorList>
            <person name="Shin N.R."/>
            <person name="Okamura Y."/>
            <person name="Kirsch R."/>
            <person name="Pauchet Y."/>
        </authorList>
    </citation>
    <scope>NUCLEOTIDE SEQUENCE</scope>
    <source>
        <strain evidence="3">AMC_N1</strain>
    </source>
</reference>
<feature type="domain" description="CID" evidence="2">
    <location>
        <begin position="1"/>
        <end position="48"/>
    </location>
</feature>
<sequence>MQQTFVNLFKCPAEDKSKIIRVLNLWQKNQVFPPEVIQPLFDLADPNNPIHKELGTPVQQPTNGLNTSTAAAVIAKGSPAMQRTPTKGGQPGNESIHGVTANLVHIVPTNLPFASECEFKPTNNLGEYFIPSDMNPPNPNYNTHGFEQAQAQHKGISQDTGADVEVITLDHDDSRSGTPVGREI</sequence>
<comment type="caution">
    <text evidence="3">The sequence shown here is derived from an EMBL/GenBank/DDBJ whole genome shotgun (WGS) entry which is preliminary data.</text>
</comment>
<keyword evidence="1" id="KW-0694">RNA-binding</keyword>
<gene>
    <name evidence="3" type="ORF">NQ318_012779</name>
</gene>
<accession>A0AAV8YIB3</accession>
<dbReference type="PANTHER" id="PTHR23140:SF4">
    <property type="entry name" value="PROTEIN CBR-NRD-1"/>
    <property type="match status" value="1"/>
</dbReference>
<dbReference type="Pfam" id="PF04818">
    <property type="entry name" value="CID"/>
    <property type="match status" value="1"/>
</dbReference>
<organism evidence="3 4">
    <name type="scientific">Aromia moschata</name>
    <dbReference type="NCBI Taxonomy" id="1265417"/>
    <lineage>
        <taxon>Eukaryota</taxon>
        <taxon>Metazoa</taxon>
        <taxon>Ecdysozoa</taxon>
        <taxon>Arthropoda</taxon>
        <taxon>Hexapoda</taxon>
        <taxon>Insecta</taxon>
        <taxon>Pterygota</taxon>
        <taxon>Neoptera</taxon>
        <taxon>Endopterygota</taxon>
        <taxon>Coleoptera</taxon>
        <taxon>Polyphaga</taxon>
        <taxon>Cucujiformia</taxon>
        <taxon>Chrysomeloidea</taxon>
        <taxon>Cerambycidae</taxon>
        <taxon>Cerambycinae</taxon>
        <taxon>Callichromatini</taxon>
        <taxon>Aromia</taxon>
    </lineage>
</organism>
<keyword evidence="4" id="KW-1185">Reference proteome</keyword>
<dbReference type="Gene3D" id="1.25.40.90">
    <property type="match status" value="1"/>
</dbReference>
<proteinExistence type="predicted"/>
<dbReference type="AlphaFoldDB" id="A0AAV8YIB3"/>
<dbReference type="InterPro" id="IPR006569">
    <property type="entry name" value="CID_dom"/>
</dbReference>
<dbReference type="InterPro" id="IPR051485">
    <property type="entry name" value="SR-CTD_assoc_factor"/>
</dbReference>
<dbReference type="InterPro" id="IPR008942">
    <property type="entry name" value="ENTH_VHS"/>
</dbReference>
<evidence type="ECO:0000259" key="2">
    <source>
        <dbReference type="PROSITE" id="PS51391"/>
    </source>
</evidence>
<dbReference type="PROSITE" id="PS51391">
    <property type="entry name" value="CID"/>
    <property type="match status" value="1"/>
</dbReference>
<evidence type="ECO:0000313" key="4">
    <source>
        <dbReference type="Proteomes" id="UP001162162"/>
    </source>
</evidence>
<dbReference type="GO" id="GO:0005634">
    <property type="term" value="C:nucleus"/>
    <property type="evidence" value="ECO:0007669"/>
    <property type="project" value="TreeGrafter"/>
</dbReference>
<dbReference type="EMBL" id="JAPWTK010000096">
    <property type="protein sequence ID" value="KAJ8950699.1"/>
    <property type="molecule type" value="Genomic_DNA"/>
</dbReference>
<dbReference type="Proteomes" id="UP001162162">
    <property type="component" value="Unassembled WGS sequence"/>
</dbReference>
<protein>
    <recommendedName>
        <fullName evidence="2">CID domain-containing protein</fullName>
    </recommendedName>
</protein>
<evidence type="ECO:0000256" key="1">
    <source>
        <dbReference type="ARBA" id="ARBA00022884"/>
    </source>
</evidence>